<dbReference type="PIRSF" id="PIRSF002811">
    <property type="entry name" value="DnaG"/>
    <property type="match status" value="1"/>
</dbReference>
<dbReference type="GO" id="GO:0003677">
    <property type="term" value="F:DNA binding"/>
    <property type="evidence" value="ECO:0007669"/>
    <property type="project" value="UniProtKB-KW"/>
</dbReference>
<comment type="cofactor">
    <cofactor evidence="12 13 14">
        <name>Zn(2+)</name>
        <dbReference type="ChEBI" id="CHEBI:29105"/>
    </cofactor>
    <text evidence="12 13 14">Binds 1 zinc ion per monomer.</text>
</comment>
<dbReference type="Gene3D" id="3.90.980.10">
    <property type="entry name" value="DNA primase, catalytic core, N-terminal domain"/>
    <property type="match status" value="1"/>
</dbReference>
<dbReference type="InterPro" id="IPR013173">
    <property type="entry name" value="DNA_primase_DnaG_DnaB-bd_dom"/>
</dbReference>
<dbReference type="Pfam" id="PF01807">
    <property type="entry name" value="Zn_ribbon_DnaG"/>
    <property type="match status" value="1"/>
</dbReference>
<keyword evidence="19" id="KW-1185">Reference proteome</keyword>
<evidence type="ECO:0000256" key="7">
    <source>
        <dbReference type="ARBA" id="ARBA00022771"/>
    </source>
</evidence>
<dbReference type="CDD" id="cd03364">
    <property type="entry name" value="TOPRIM_DnaG_primases"/>
    <property type="match status" value="1"/>
</dbReference>
<gene>
    <name evidence="12" type="primary">dnaG</name>
    <name evidence="18" type="ORF">C0Z18_19365</name>
</gene>
<keyword evidence="15" id="KW-0175">Coiled coil</keyword>
<dbReference type="OrthoDB" id="9803773at2"/>
<accession>A0A2N7VKC3</accession>
<dbReference type="SUPFAM" id="SSF56731">
    <property type="entry name" value="DNA primase core"/>
    <property type="match status" value="1"/>
</dbReference>
<dbReference type="GO" id="GO:0005737">
    <property type="term" value="C:cytoplasm"/>
    <property type="evidence" value="ECO:0007669"/>
    <property type="project" value="TreeGrafter"/>
</dbReference>
<dbReference type="InterPro" id="IPR013264">
    <property type="entry name" value="DNAG_N"/>
</dbReference>
<keyword evidence="7 12" id="KW-0863">Zinc-finger</keyword>
<name>A0A2N7VKC3_9BURK</name>
<dbReference type="HAMAP" id="MF_00974">
    <property type="entry name" value="DNA_primase_DnaG"/>
    <property type="match status" value="1"/>
</dbReference>
<feature type="domain" description="Toprim" evidence="17">
    <location>
        <begin position="275"/>
        <end position="357"/>
    </location>
</feature>
<keyword evidence="2 12" id="KW-0639">Primosome</keyword>
<dbReference type="EC" id="2.7.7.101" evidence="12"/>
<comment type="similarity">
    <text evidence="12 13">Belongs to the DnaG primase family.</text>
</comment>
<evidence type="ECO:0000256" key="12">
    <source>
        <dbReference type="HAMAP-Rule" id="MF_00974"/>
    </source>
</evidence>
<dbReference type="InterPro" id="IPR037068">
    <property type="entry name" value="DNA_primase_core_N_sf"/>
</dbReference>
<feature type="coiled-coil region" evidence="15">
    <location>
        <begin position="564"/>
        <end position="603"/>
    </location>
</feature>
<evidence type="ECO:0000256" key="14">
    <source>
        <dbReference type="PIRSR" id="PIRSR002811-1"/>
    </source>
</evidence>
<evidence type="ECO:0000256" key="1">
    <source>
        <dbReference type="ARBA" id="ARBA00022478"/>
    </source>
</evidence>
<dbReference type="InterPro" id="IPR019475">
    <property type="entry name" value="DNA_primase_DnaB-bd"/>
</dbReference>
<keyword evidence="6 12" id="KW-0479">Metal-binding</keyword>
<evidence type="ECO:0000313" key="18">
    <source>
        <dbReference type="EMBL" id="PMS17621.1"/>
    </source>
</evidence>
<evidence type="ECO:0000256" key="13">
    <source>
        <dbReference type="PIRNR" id="PIRNR002811"/>
    </source>
</evidence>
<dbReference type="SMART" id="SM00766">
    <property type="entry name" value="DnaG_DnaB_bind"/>
    <property type="match status" value="1"/>
</dbReference>
<evidence type="ECO:0000256" key="10">
    <source>
        <dbReference type="ARBA" id="ARBA00023125"/>
    </source>
</evidence>
<dbReference type="GO" id="GO:0000428">
    <property type="term" value="C:DNA-directed RNA polymerase complex"/>
    <property type="evidence" value="ECO:0007669"/>
    <property type="project" value="UniProtKB-KW"/>
</dbReference>
<dbReference type="InterPro" id="IPR036977">
    <property type="entry name" value="DNA_primase_Znf_CHC2"/>
</dbReference>
<feature type="compositionally biased region" description="Gly residues" evidence="16">
    <location>
        <begin position="103"/>
        <end position="113"/>
    </location>
</feature>
<keyword evidence="9" id="KW-0460">Magnesium</keyword>
<dbReference type="GO" id="GO:0003899">
    <property type="term" value="F:DNA-directed RNA polymerase activity"/>
    <property type="evidence" value="ECO:0007669"/>
    <property type="project" value="UniProtKB-UniRule"/>
</dbReference>
<protein>
    <recommendedName>
        <fullName evidence="12 13">DNA primase</fullName>
        <ecNumber evidence="12">2.7.7.101</ecNumber>
    </recommendedName>
</protein>
<feature type="zinc finger region" description="CHC2-type" evidence="12 14">
    <location>
        <begin position="37"/>
        <end position="61"/>
    </location>
</feature>
<comment type="caution">
    <text evidence="18">The sequence shown here is derived from an EMBL/GenBank/DDBJ whole genome shotgun (WGS) entry which is preliminary data.</text>
</comment>
<dbReference type="GO" id="GO:1990077">
    <property type="term" value="C:primosome complex"/>
    <property type="evidence" value="ECO:0007669"/>
    <property type="project" value="UniProtKB-KW"/>
</dbReference>
<evidence type="ECO:0000256" key="9">
    <source>
        <dbReference type="ARBA" id="ARBA00022842"/>
    </source>
</evidence>
<proteinExistence type="inferred from homology"/>
<comment type="function">
    <text evidence="12 13">RNA polymerase that catalyzes the synthesis of short RNA molecules used as primers for DNA polymerase during DNA replication.</text>
</comment>
<dbReference type="InterPro" id="IPR006171">
    <property type="entry name" value="TOPRIM_dom"/>
</dbReference>
<evidence type="ECO:0000256" key="15">
    <source>
        <dbReference type="SAM" id="Coils"/>
    </source>
</evidence>
<dbReference type="FunFam" id="3.90.580.10:FF:000001">
    <property type="entry name" value="DNA primase"/>
    <property type="match status" value="1"/>
</dbReference>
<dbReference type="FunFam" id="3.40.1360.10:FF:000002">
    <property type="entry name" value="DNA primase"/>
    <property type="match status" value="1"/>
</dbReference>
<feature type="region of interest" description="Disordered" evidence="16">
    <location>
        <begin position="93"/>
        <end position="118"/>
    </location>
</feature>
<dbReference type="Pfam" id="PF13155">
    <property type="entry name" value="Toprim_2"/>
    <property type="match status" value="1"/>
</dbReference>
<evidence type="ECO:0000313" key="19">
    <source>
        <dbReference type="Proteomes" id="UP000235616"/>
    </source>
</evidence>
<dbReference type="InterPro" id="IPR030846">
    <property type="entry name" value="DnaG_bac"/>
</dbReference>
<keyword evidence="3 12" id="KW-0808">Transferase</keyword>
<keyword evidence="1 12" id="KW-0240">DNA-directed RNA polymerase</keyword>
<reference evidence="18 19" key="1">
    <citation type="submission" date="2018-01" db="EMBL/GenBank/DDBJ databases">
        <title>Whole genome analyses suggest that Burkholderia sensu lato contains two further novel genera in the rhizoxinica-symbiotica group Mycetohabitans gen. nov., and Trinickia gen. nov.: implications for the evolution of diazotrophy and nodulation in the Burkholderiaceae.</title>
        <authorList>
            <person name="Estrada-de los Santos P."/>
            <person name="Palmer M."/>
            <person name="Chavez-Ramirez B."/>
            <person name="Beukes C."/>
            <person name="Steenkamp E.T."/>
            <person name="Hirsch A.M."/>
            <person name="Manyaka P."/>
            <person name="Maluk M."/>
            <person name="Lafos M."/>
            <person name="Crook M."/>
            <person name="Gross E."/>
            <person name="Simon M.F."/>
            <person name="Bueno dos Reis Junior F."/>
            <person name="Poole P.S."/>
            <person name="Venter S.N."/>
            <person name="James E.K."/>
        </authorList>
    </citation>
    <scope>NUCLEOTIDE SEQUENCE [LARGE SCALE GENOMIC DNA]</scope>
    <source>
        <strain evidence="18 19">GIMN1.004</strain>
    </source>
</reference>
<dbReference type="PANTHER" id="PTHR30313">
    <property type="entry name" value="DNA PRIMASE"/>
    <property type="match status" value="1"/>
</dbReference>
<evidence type="ECO:0000256" key="8">
    <source>
        <dbReference type="ARBA" id="ARBA00022833"/>
    </source>
</evidence>
<dbReference type="SUPFAM" id="SSF57783">
    <property type="entry name" value="Zinc beta-ribbon"/>
    <property type="match status" value="1"/>
</dbReference>
<keyword evidence="10 12" id="KW-0238">DNA-binding</keyword>
<dbReference type="InterPro" id="IPR050219">
    <property type="entry name" value="DnaG_primase"/>
</dbReference>
<evidence type="ECO:0000256" key="5">
    <source>
        <dbReference type="ARBA" id="ARBA00022705"/>
    </source>
</evidence>
<dbReference type="AlphaFoldDB" id="A0A2N7VKC3"/>
<sequence>MIPHAFLQDLLNRVDIVDVVGKYVQLKKGGANFMGLCPFHNEKSPSFTVSPTKQFYHCFGCGAHGTAIGFLMEHAGLSFPEAVGDLAQSVGLTVPQEPSPARGGYGGERGGSGSDRYASAPVDGKVVAALSDLMQTACDYYRKALRGAPQAIEYLKKRGLTGEVAARFGLGFAPDGWQNLEAVFPDYRNDALVEAGLVILSEKLDAQGQARRYDRFRERIMFPIRNVKGQVIGFGGRVLDGGEPKYLNSPETPLFSKGSELYGLFEARLAIREAHSVLVVEGYMDVVALAQLGFPNAVATLGTACTPIHVQKLLRQTDTVIFSFDGDSAGRRAARRALDACLPHAADNRTIRFLFLPQEHDPDSFIREFGKEAFSEQIARALPLSQFMLNEVLAGKELDTPEGRARALFDAKPLLQALPANALRAQIMHMFADRLDVPFEEVAALCNVDTRIAAPARTAPARKDRRRVTGIEERALRNLVMYPRIVSVLDEESEESLFNQSHHGELFAEVATHARALGEGAEFRHLSDLLRNGANAATFEEIFREILDYDENARDLLLPDAQDAAAAEQQQERERIAAEELQAAILKIRYDACSERLERLSRQSKLTPDEIEQFAELNRQRADMKRQLGL</sequence>
<dbReference type="InterPro" id="IPR006295">
    <property type="entry name" value="DNA_primase_DnaG"/>
</dbReference>
<evidence type="ECO:0000256" key="4">
    <source>
        <dbReference type="ARBA" id="ARBA00022695"/>
    </source>
</evidence>
<dbReference type="Pfam" id="PF10410">
    <property type="entry name" value="DnaB_bind"/>
    <property type="match status" value="1"/>
</dbReference>
<dbReference type="SMART" id="SM00493">
    <property type="entry name" value="TOPRIM"/>
    <property type="match status" value="1"/>
</dbReference>
<dbReference type="SMART" id="SM00400">
    <property type="entry name" value="ZnF_CHCC"/>
    <property type="match status" value="1"/>
</dbReference>
<dbReference type="InterPro" id="IPR002694">
    <property type="entry name" value="Znf_CHC2"/>
</dbReference>
<dbReference type="RefSeq" id="WP_102647044.1">
    <property type="nucleotide sequence ID" value="NZ_PNYA01000018.1"/>
</dbReference>
<dbReference type="Proteomes" id="UP000235616">
    <property type="component" value="Unassembled WGS sequence"/>
</dbReference>
<evidence type="ECO:0000259" key="17">
    <source>
        <dbReference type="PROSITE" id="PS50880"/>
    </source>
</evidence>
<dbReference type="Gene3D" id="3.90.580.10">
    <property type="entry name" value="Zinc finger, CHC2-type domain"/>
    <property type="match status" value="1"/>
</dbReference>
<keyword evidence="8 12" id="KW-0862">Zinc</keyword>
<evidence type="ECO:0000256" key="11">
    <source>
        <dbReference type="ARBA" id="ARBA00023163"/>
    </source>
</evidence>
<dbReference type="NCBIfam" id="TIGR01391">
    <property type="entry name" value="dnaG"/>
    <property type="match status" value="1"/>
</dbReference>
<evidence type="ECO:0000256" key="3">
    <source>
        <dbReference type="ARBA" id="ARBA00022679"/>
    </source>
</evidence>
<dbReference type="Gene3D" id="3.40.1360.10">
    <property type="match status" value="1"/>
</dbReference>
<keyword evidence="4 12" id="KW-0548">Nucleotidyltransferase</keyword>
<comment type="subunit">
    <text evidence="12">Monomer. Interacts with DnaB.</text>
</comment>
<comment type="catalytic activity">
    <reaction evidence="12">
        <text>ssDNA + n NTP = ssDNA/pppN(pN)n-1 hybrid + (n-1) diphosphate.</text>
        <dbReference type="EC" id="2.7.7.101"/>
    </reaction>
</comment>
<dbReference type="PANTHER" id="PTHR30313:SF2">
    <property type="entry name" value="DNA PRIMASE"/>
    <property type="match status" value="1"/>
</dbReference>
<keyword evidence="5 12" id="KW-0235">DNA replication</keyword>
<dbReference type="InterPro" id="IPR034151">
    <property type="entry name" value="TOPRIM_DnaG_bac"/>
</dbReference>
<dbReference type="GO" id="GO:0008270">
    <property type="term" value="F:zinc ion binding"/>
    <property type="evidence" value="ECO:0007669"/>
    <property type="project" value="UniProtKB-UniRule"/>
</dbReference>
<comment type="domain">
    <text evidence="12">Contains an N-terminal zinc-binding domain, a central core domain that contains the primase activity, and a C-terminal DnaB-binding domain.</text>
</comment>
<organism evidence="18 19">
    <name type="scientific">Trinickia dabaoshanensis</name>
    <dbReference type="NCBI Taxonomy" id="564714"/>
    <lineage>
        <taxon>Bacteria</taxon>
        <taxon>Pseudomonadati</taxon>
        <taxon>Pseudomonadota</taxon>
        <taxon>Betaproteobacteria</taxon>
        <taxon>Burkholderiales</taxon>
        <taxon>Burkholderiaceae</taxon>
        <taxon>Trinickia</taxon>
    </lineage>
</organism>
<evidence type="ECO:0000256" key="2">
    <source>
        <dbReference type="ARBA" id="ARBA00022515"/>
    </source>
</evidence>
<evidence type="ECO:0000256" key="6">
    <source>
        <dbReference type="ARBA" id="ARBA00022723"/>
    </source>
</evidence>
<dbReference type="Gene3D" id="1.20.50.20">
    <property type="entry name" value="DnaG, RNA polymerase domain, helical bundle"/>
    <property type="match status" value="1"/>
</dbReference>
<evidence type="ECO:0000256" key="16">
    <source>
        <dbReference type="SAM" id="MobiDB-lite"/>
    </source>
</evidence>
<keyword evidence="11 12" id="KW-0804">Transcription</keyword>
<dbReference type="EMBL" id="PNYA01000018">
    <property type="protein sequence ID" value="PMS17621.1"/>
    <property type="molecule type" value="Genomic_DNA"/>
</dbReference>
<dbReference type="PROSITE" id="PS50880">
    <property type="entry name" value="TOPRIM"/>
    <property type="match status" value="1"/>
</dbReference>
<dbReference type="Pfam" id="PF08275">
    <property type="entry name" value="DNAG_N"/>
    <property type="match status" value="1"/>
</dbReference>
<dbReference type="GO" id="GO:0006269">
    <property type="term" value="P:DNA replication, synthesis of primer"/>
    <property type="evidence" value="ECO:0007669"/>
    <property type="project" value="UniProtKB-UniRule"/>
</dbReference>